<dbReference type="AlphaFoldDB" id="A0A139HN88"/>
<comment type="caution">
    <text evidence="2">The sequence shown here is derived from an EMBL/GenBank/DDBJ whole genome shotgun (WGS) entry which is preliminary data.</text>
</comment>
<dbReference type="OrthoDB" id="3647952at2759"/>
<keyword evidence="3" id="KW-1185">Reference proteome</keyword>
<feature type="compositionally biased region" description="Polar residues" evidence="1">
    <location>
        <begin position="1"/>
        <end position="10"/>
    </location>
</feature>
<organism evidence="2 3">
    <name type="scientific">Pseudocercospora eumusae</name>
    <dbReference type="NCBI Taxonomy" id="321146"/>
    <lineage>
        <taxon>Eukaryota</taxon>
        <taxon>Fungi</taxon>
        <taxon>Dikarya</taxon>
        <taxon>Ascomycota</taxon>
        <taxon>Pezizomycotina</taxon>
        <taxon>Dothideomycetes</taxon>
        <taxon>Dothideomycetidae</taxon>
        <taxon>Mycosphaerellales</taxon>
        <taxon>Mycosphaerellaceae</taxon>
        <taxon>Pseudocercospora</taxon>
    </lineage>
</organism>
<evidence type="ECO:0000313" key="2">
    <source>
        <dbReference type="EMBL" id="KXT03839.1"/>
    </source>
</evidence>
<proteinExistence type="predicted"/>
<sequence>MSSTPLSSRRNIFRRTKSKEISKRRTFENKARKSMDAVTLLLKRVINHDSRKHKIPRLSEEVQPVAQQERDQVFPAELQQTSTDSAEAGDAHANDDRQDNGQQQEAENEQASSQHAGEAMENQSEPECYHEAIPYQASSFEPMGFHMPEAEPQEHQALDFEAEQAIRDTQYVTIAPETEDDYTRGPARFIAISDGIMDDAGALLMTYDLSQKIKQAMRLQREHAREQRFVENQQMEVSMFLRELGIEIMSHQSRIELAHDETEEPEQAEETVAKLQTELESLGVIQANMEWKRDNLAANLQMKSALLIEAQAEVAQILDEAFVYAELLEPQTDDEIPVEVFSLQQEYQKLHAAQQEEAAEAEDQMDYEPVAPLDTSRDHLEVKAPTPTPEEQAEQELRQNFWAAKERVREAAEEFELKEGVREQEKRFNEQAWATGEEPLDADREAFDLRWFVRIHEITHELVEAEAALKQAQLVAREGNVDLFDDDQSQGFPDDAADGRHGSGYDLSDEEMTRFFAYTKDDARINTWLDNVSDAADAEIQPAADVDQWPSREVDMSDSFTVVAFEPARREQIAEWQRRCDAVRESWKRSGSRTQA</sequence>
<reference evidence="2" key="1">
    <citation type="submission" date="2015-07" db="EMBL/GenBank/DDBJ databases">
        <title>Comparative genomics of the Sigatoka disease complex on banana suggests a link between parallel evolutionary changes in Pseudocercospora fijiensis and Pseudocercospora eumusae and increased virulence on the banana host.</title>
        <authorList>
            <person name="Chang T.-C."/>
            <person name="Salvucci A."/>
            <person name="Crous P.W."/>
            <person name="Stergiopoulos I."/>
        </authorList>
    </citation>
    <scope>NUCLEOTIDE SEQUENCE [LARGE SCALE GENOMIC DNA]</scope>
    <source>
        <strain evidence="2">CBS 114824</strain>
    </source>
</reference>
<evidence type="ECO:0000256" key="1">
    <source>
        <dbReference type="SAM" id="MobiDB-lite"/>
    </source>
</evidence>
<name>A0A139HN88_9PEZI</name>
<feature type="region of interest" description="Disordered" evidence="1">
    <location>
        <begin position="1"/>
        <end position="33"/>
    </location>
</feature>
<gene>
    <name evidence="2" type="ORF">AC578_8944</name>
</gene>
<protein>
    <submittedName>
        <fullName evidence="2">Uncharacterized protein</fullName>
    </submittedName>
</protein>
<dbReference type="Proteomes" id="UP000070133">
    <property type="component" value="Unassembled WGS sequence"/>
</dbReference>
<feature type="region of interest" description="Disordered" evidence="1">
    <location>
        <begin position="79"/>
        <end position="126"/>
    </location>
</feature>
<feature type="compositionally biased region" description="Low complexity" evidence="1">
    <location>
        <begin position="102"/>
        <end position="114"/>
    </location>
</feature>
<feature type="compositionally biased region" description="Basic and acidic residues" evidence="1">
    <location>
        <begin position="89"/>
        <end position="99"/>
    </location>
</feature>
<accession>A0A139HN88</accession>
<feature type="region of interest" description="Disordered" evidence="1">
    <location>
        <begin position="372"/>
        <end position="395"/>
    </location>
</feature>
<feature type="compositionally biased region" description="Basic and acidic residues" evidence="1">
    <location>
        <begin position="18"/>
        <end position="33"/>
    </location>
</feature>
<dbReference type="EMBL" id="LFZN01000026">
    <property type="protein sequence ID" value="KXT03839.1"/>
    <property type="molecule type" value="Genomic_DNA"/>
</dbReference>
<evidence type="ECO:0000313" key="3">
    <source>
        <dbReference type="Proteomes" id="UP000070133"/>
    </source>
</evidence>